<keyword evidence="2" id="KW-1185">Reference proteome</keyword>
<proteinExistence type="predicted"/>
<sequence length="172" mass="18819">MRSMTLVEIEQIRTECRALVAKRAMASGALAVVPIPGFDVAADVAIMKQMIEMINDKFALTPSRIQQLDPKIKQRIFVIASSLGSTLVGKYMTKELLVLAFKRVGVRMASKQAAKFVPFLGSAIAAGISYGAMRMLGNAHIEDCYQVLKAMHADGRTFEHDVSDETAARNTQ</sequence>
<gene>
    <name evidence="1" type="ORF">K4H28_07870</name>
</gene>
<evidence type="ECO:0000313" key="2">
    <source>
        <dbReference type="Proteomes" id="UP000825679"/>
    </source>
</evidence>
<accession>A0ABX8Z9R2</accession>
<protein>
    <recommendedName>
        <fullName evidence="3">DUF697 domain-containing protein</fullName>
    </recommendedName>
</protein>
<evidence type="ECO:0008006" key="3">
    <source>
        <dbReference type="Google" id="ProtNLM"/>
    </source>
</evidence>
<name>A0ABX8Z9R2_9NEIS</name>
<organism evidence="1 2">
    <name type="scientific">Deefgea tanakiae</name>
    <dbReference type="NCBI Taxonomy" id="2865840"/>
    <lineage>
        <taxon>Bacteria</taxon>
        <taxon>Pseudomonadati</taxon>
        <taxon>Pseudomonadota</taxon>
        <taxon>Betaproteobacteria</taxon>
        <taxon>Neisseriales</taxon>
        <taxon>Chitinibacteraceae</taxon>
        <taxon>Deefgea</taxon>
    </lineage>
</organism>
<dbReference type="EMBL" id="CP081150">
    <property type="protein sequence ID" value="QZA79299.1"/>
    <property type="molecule type" value="Genomic_DNA"/>
</dbReference>
<reference evidence="1 2" key="1">
    <citation type="submission" date="2021-08" db="EMBL/GenBank/DDBJ databases">
        <title>complete genome sequencing of Deefgea sp. D25.</title>
        <authorList>
            <person name="Bae J.-W."/>
            <person name="Gim D.-H."/>
        </authorList>
    </citation>
    <scope>NUCLEOTIDE SEQUENCE [LARGE SCALE GENOMIC DNA]</scope>
    <source>
        <strain evidence="1 2">D25</strain>
    </source>
</reference>
<dbReference type="RefSeq" id="WP_221007818.1">
    <property type="nucleotide sequence ID" value="NZ_CP081150.1"/>
</dbReference>
<dbReference type="Proteomes" id="UP000825679">
    <property type="component" value="Chromosome"/>
</dbReference>
<evidence type="ECO:0000313" key="1">
    <source>
        <dbReference type="EMBL" id="QZA79299.1"/>
    </source>
</evidence>